<name>A0A835QVP7_VANPL</name>
<evidence type="ECO:0000313" key="2">
    <source>
        <dbReference type="Proteomes" id="UP000636800"/>
    </source>
</evidence>
<dbReference type="OrthoDB" id="27073at2759"/>
<dbReference type="EMBL" id="JADCNL010000005">
    <property type="protein sequence ID" value="KAG0479599.1"/>
    <property type="molecule type" value="Genomic_DNA"/>
</dbReference>
<dbReference type="AlphaFoldDB" id="A0A835QVP7"/>
<organism evidence="1 2">
    <name type="scientific">Vanilla planifolia</name>
    <name type="common">Vanilla</name>
    <dbReference type="NCBI Taxonomy" id="51239"/>
    <lineage>
        <taxon>Eukaryota</taxon>
        <taxon>Viridiplantae</taxon>
        <taxon>Streptophyta</taxon>
        <taxon>Embryophyta</taxon>
        <taxon>Tracheophyta</taxon>
        <taxon>Spermatophyta</taxon>
        <taxon>Magnoliopsida</taxon>
        <taxon>Liliopsida</taxon>
        <taxon>Asparagales</taxon>
        <taxon>Orchidaceae</taxon>
        <taxon>Vanilloideae</taxon>
        <taxon>Vanilleae</taxon>
        <taxon>Vanilla</taxon>
    </lineage>
</organism>
<reference evidence="1 2" key="1">
    <citation type="journal article" date="2020" name="Nat. Food">
        <title>A phased Vanilla planifolia genome enables genetic improvement of flavour and production.</title>
        <authorList>
            <person name="Hasing T."/>
            <person name="Tang H."/>
            <person name="Brym M."/>
            <person name="Khazi F."/>
            <person name="Huang T."/>
            <person name="Chambers A.H."/>
        </authorList>
    </citation>
    <scope>NUCLEOTIDE SEQUENCE [LARGE SCALE GENOMIC DNA]</scope>
    <source>
        <tissue evidence="1">Leaf</tissue>
    </source>
</reference>
<evidence type="ECO:0000313" key="1">
    <source>
        <dbReference type="EMBL" id="KAG0479599.1"/>
    </source>
</evidence>
<dbReference type="Proteomes" id="UP000636800">
    <property type="component" value="Chromosome 5"/>
</dbReference>
<comment type="caution">
    <text evidence="1">The sequence shown here is derived from an EMBL/GenBank/DDBJ whole genome shotgun (WGS) entry which is preliminary data.</text>
</comment>
<protein>
    <submittedName>
        <fullName evidence="1">Uncharacterized protein</fullName>
    </submittedName>
</protein>
<accession>A0A835QVP7</accession>
<proteinExistence type="predicted"/>
<gene>
    <name evidence="1" type="ORF">HPP92_010457</name>
</gene>
<sequence>MWRKLKLQVFDEVIKEAAVIEKDLNESRLVVSASWWSKVKKKSAEGAEIKVERVVVGE</sequence>
<keyword evidence="2" id="KW-1185">Reference proteome</keyword>